<organism evidence="2 3">
    <name type="scientific">Vandammella animalimorsus</name>
    <dbReference type="NCBI Taxonomy" id="2029117"/>
    <lineage>
        <taxon>Bacteria</taxon>
        <taxon>Pseudomonadati</taxon>
        <taxon>Pseudomonadota</taxon>
        <taxon>Betaproteobacteria</taxon>
        <taxon>Burkholderiales</taxon>
        <taxon>Comamonadaceae</taxon>
        <taxon>Vandammella</taxon>
    </lineage>
</organism>
<accession>A0A2A2ADU7</accession>
<keyword evidence="1" id="KW-0472">Membrane</keyword>
<keyword evidence="1" id="KW-0812">Transmembrane</keyword>
<dbReference type="EMBL" id="NSJF01000001">
    <property type="protein sequence ID" value="PAT35911.1"/>
    <property type="molecule type" value="Genomic_DNA"/>
</dbReference>
<evidence type="ECO:0000313" key="2">
    <source>
        <dbReference type="EMBL" id="PAT35911.1"/>
    </source>
</evidence>
<gene>
    <name evidence="2" type="ORF">CK620_01255</name>
</gene>
<name>A0A2A2ADU7_9BURK</name>
<proteinExistence type="predicted"/>
<evidence type="ECO:0000256" key="1">
    <source>
        <dbReference type="SAM" id="Phobius"/>
    </source>
</evidence>
<sequence length="95" mass="10072">MGQVMGVAQFLAHVGALLLPAWAVAALLVGMSRALLRRARWRMRFWVNLLAAGLLGSLVLLAGLLFSGEDGRMGSYAALLLALASLQAWAAGPQR</sequence>
<dbReference type="Proteomes" id="UP000217999">
    <property type="component" value="Unassembled WGS sequence"/>
</dbReference>
<feature type="transmembrane region" description="Helical" evidence="1">
    <location>
        <begin position="12"/>
        <end position="36"/>
    </location>
</feature>
<keyword evidence="1" id="KW-1133">Transmembrane helix</keyword>
<reference evidence="2 3" key="1">
    <citation type="submission" date="2017-08" db="EMBL/GenBank/DDBJ databases">
        <title>WGS of Clinical strains of the CDC Group NO-1 linked to zoonotic infections in humans.</title>
        <authorList>
            <person name="Bernier A.-M."/>
            <person name="Bernard K."/>
        </authorList>
    </citation>
    <scope>NUCLEOTIDE SEQUENCE [LARGE SCALE GENOMIC DNA]</scope>
    <source>
        <strain evidence="2 3">NML03-0146</strain>
    </source>
</reference>
<evidence type="ECO:0000313" key="3">
    <source>
        <dbReference type="Proteomes" id="UP000217999"/>
    </source>
</evidence>
<comment type="caution">
    <text evidence="2">The sequence shown here is derived from an EMBL/GenBank/DDBJ whole genome shotgun (WGS) entry which is preliminary data.</text>
</comment>
<dbReference type="AlphaFoldDB" id="A0A2A2ADU7"/>
<protein>
    <submittedName>
        <fullName evidence="2">Uncharacterized protein</fullName>
    </submittedName>
</protein>
<feature type="transmembrane region" description="Helical" evidence="1">
    <location>
        <begin position="45"/>
        <end position="67"/>
    </location>
</feature>